<dbReference type="AlphaFoldDB" id="A0A2T4JAH6"/>
<gene>
    <name evidence="1" type="ORF">C5F44_08500</name>
</gene>
<comment type="caution">
    <text evidence="1">The sequence shown here is derived from an EMBL/GenBank/DDBJ whole genome shotgun (WGS) entry which is preliminary data.</text>
</comment>
<evidence type="ECO:0000313" key="2">
    <source>
        <dbReference type="Proteomes" id="UP000241362"/>
    </source>
</evidence>
<evidence type="ECO:0000313" key="1">
    <source>
        <dbReference type="EMBL" id="PTE14827.1"/>
    </source>
</evidence>
<name>A0A2T4JAH6_FUSBL</name>
<organism evidence="1 2">
    <name type="scientific">Fuscovulum blasticum DSM 2131</name>
    <dbReference type="NCBI Taxonomy" id="1188250"/>
    <lineage>
        <taxon>Bacteria</taxon>
        <taxon>Pseudomonadati</taxon>
        <taxon>Pseudomonadota</taxon>
        <taxon>Alphaproteobacteria</taxon>
        <taxon>Rhodobacterales</taxon>
        <taxon>Paracoccaceae</taxon>
        <taxon>Pseudogemmobacter</taxon>
    </lineage>
</organism>
<dbReference type="RefSeq" id="WP_107673080.1">
    <property type="nucleotide sequence ID" value="NZ_PZKE01000006.1"/>
</dbReference>
<dbReference type="Proteomes" id="UP000241362">
    <property type="component" value="Unassembled WGS sequence"/>
</dbReference>
<protein>
    <recommendedName>
        <fullName evidence="3">Permease</fullName>
    </recommendedName>
</protein>
<dbReference type="EMBL" id="PZKE01000006">
    <property type="protein sequence ID" value="PTE14827.1"/>
    <property type="molecule type" value="Genomic_DNA"/>
</dbReference>
<keyword evidence="2" id="KW-1185">Reference proteome</keyword>
<evidence type="ECO:0008006" key="3">
    <source>
        <dbReference type="Google" id="ProtNLM"/>
    </source>
</evidence>
<reference evidence="1 2" key="1">
    <citation type="submission" date="2018-03" db="EMBL/GenBank/DDBJ databases">
        <title>Rhodobacter blasticus.</title>
        <authorList>
            <person name="Meyer T.E."/>
            <person name="Miller S."/>
            <person name="Lodha T."/>
            <person name="Gandham S."/>
            <person name="Chintalapati S."/>
            <person name="Chintalapati V.R."/>
        </authorList>
    </citation>
    <scope>NUCLEOTIDE SEQUENCE [LARGE SCALE GENOMIC DNA]</scope>
    <source>
        <strain evidence="1 2">DSM 2131</strain>
    </source>
</reference>
<proteinExistence type="predicted"/>
<accession>A0A2T4JAH6</accession>
<sequence length="108" mass="11795">MTIRFSDGEAEPDEGLRLTEELFRIAVGDLNAALTAIRDGQFEAAKAGKAAVRDLVDMSKQVLEGRRNVEKLRKQIAGDVGARGELDLDAARDEIGRRLACLRDARGD</sequence>